<gene>
    <name evidence="2" type="ORF">BJ085DRAFT_40341</name>
</gene>
<feature type="region of interest" description="Disordered" evidence="1">
    <location>
        <begin position="306"/>
        <end position="336"/>
    </location>
</feature>
<keyword evidence="2" id="KW-0648">Protein biosynthesis</keyword>
<dbReference type="PANTHER" id="PTHR13265">
    <property type="entry name" value="THO COMPLEX SUBUNIT 1"/>
    <property type="match status" value="1"/>
</dbReference>
<evidence type="ECO:0000313" key="3">
    <source>
        <dbReference type="Proteomes" id="UP000268162"/>
    </source>
</evidence>
<protein>
    <submittedName>
        <fullName evidence="2">THO complex subunit 1 transcription elongation factor-domain-containing protein</fullName>
    </submittedName>
</protein>
<dbReference type="GO" id="GO:0000445">
    <property type="term" value="C:THO complex part of transcription export complex"/>
    <property type="evidence" value="ECO:0007669"/>
    <property type="project" value="TreeGrafter"/>
</dbReference>
<name>A0A4P9ZXY2_9FUNG</name>
<dbReference type="AlphaFoldDB" id="A0A4P9ZXY2"/>
<evidence type="ECO:0000313" key="2">
    <source>
        <dbReference type="EMBL" id="RKP37610.1"/>
    </source>
</evidence>
<dbReference type="PANTHER" id="PTHR13265:SF0">
    <property type="entry name" value="HPR1"/>
    <property type="match status" value="1"/>
</dbReference>
<dbReference type="InterPro" id="IPR021861">
    <property type="entry name" value="THO_THOC1"/>
</dbReference>
<proteinExistence type="predicted"/>
<keyword evidence="3" id="KW-1185">Reference proteome</keyword>
<feature type="compositionally biased region" description="Polar residues" evidence="1">
    <location>
        <begin position="752"/>
        <end position="767"/>
    </location>
</feature>
<evidence type="ECO:0000256" key="1">
    <source>
        <dbReference type="SAM" id="MobiDB-lite"/>
    </source>
</evidence>
<dbReference type="EMBL" id="ML002470">
    <property type="protein sequence ID" value="RKP37610.1"/>
    <property type="molecule type" value="Genomic_DNA"/>
</dbReference>
<dbReference type="GO" id="GO:0006406">
    <property type="term" value="P:mRNA export from nucleus"/>
    <property type="evidence" value="ECO:0007669"/>
    <property type="project" value="TreeGrafter"/>
</dbReference>
<organism evidence="2 3">
    <name type="scientific">Dimargaris cristalligena</name>
    <dbReference type="NCBI Taxonomy" id="215637"/>
    <lineage>
        <taxon>Eukaryota</taxon>
        <taxon>Fungi</taxon>
        <taxon>Fungi incertae sedis</taxon>
        <taxon>Zoopagomycota</taxon>
        <taxon>Kickxellomycotina</taxon>
        <taxon>Dimargaritomycetes</taxon>
        <taxon>Dimargaritales</taxon>
        <taxon>Dimargaritaceae</taxon>
        <taxon>Dimargaris</taxon>
    </lineage>
</organism>
<feature type="region of interest" description="Disordered" evidence="1">
    <location>
        <begin position="631"/>
        <end position="798"/>
    </location>
</feature>
<keyword evidence="2" id="KW-0251">Elongation factor</keyword>
<dbReference type="Pfam" id="PF11957">
    <property type="entry name" value="efThoc1"/>
    <property type="match status" value="1"/>
</dbReference>
<sequence>MPSLFDEYTSLLLPVVDHTWVRIRDQTVWPSPSFPAQSLERIYPTFTDSLPSRLRELATEPDSVQGKCYKQAVESTFRLHLTRLISSSATPAVTTGDEDSSAFRRGLAALFDLTLVCEQHGFVDSSLPVSLLEDFCRDQTLDRIMVLFAGYLEHRLPQLSHGMVATRGKGLILLRVCNNLLRRCSQTRHSAFAGRVLLYIANAFPLSDRSGVNVRGDFNSLANSPNTTTASTMGAVDLSEAALASLRGVGNDESKESLAKLYADLWSLPRHFSDPPRLFNPTEFSSFRGSLDSVITHFRHYAQENVSHTNQHRKKRGRNTYEAPSSSVPMGTRGSLPAGSPMAMSPPDTTGYAINGANGEEEDFNLWNPKYLCSPGLFELQLSDVQFRRQILLQALITLRYLTLFTAANKAAIQALPSANKQVQLDYTLSEDNYTWVESARGEIQRLWDTTDDGGHMFRTTAQAVLRHDMHWVDWKNRNCPAWELPSVLPILLSDLETERERMVHRAIAPIHHTRLLFAMGTPGLTQLWGLTNKVGENGGLAITSTDGDDDDPLADLRSEKRRKLVPEMEAYFQHTMREYPTADDMDFMTETELDFHQARAWRALRLASRSHLRQFPLATQNYVQTVYKNIFDPEPPAPKKKKKTPSVAMATEGGEGGSASETEADAEGEGESKVDGKMETMAAEPDTEAPEPKDDTEADGDGDGDGVANADADVDDKPSTEETVPPREGENETSENTVGEKVANLRIADTPETNSPTEPANDPSMQSEDDGTNNDHTDPDQASAKTVEPEEPEDGQV</sequence>
<feature type="compositionally biased region" description="Basic and acidic residues" evidence="1">
    <location>
        <begin position="716"/>
        <end position="731"/>
    </location>
</feature>
<dbReference type="GO" id="GO:0003746">
    <property type="term" value="F:translation elongation factor activity"/>
    <property type="evidence" value="ECO:0007669"/>
    <property type="project" value="UniProtKB-KW"/>
</dbReference>
<reference evidence="3" key="1">
    <citation type="journal article" date="2018" name="Nat. Microbiol.">
        <title>Leveraging single-cell genomics to expand the fungal tree of life.</title>
        <authorList>
            <person name="Ahrendt S.R."/>
            <person name="Quandt C.A."/>
            <person name="Ciobanu D."/>
            <person name="Clum A."/>
            <person name="Salamov A."/>
            <person name="Andreopoulos B."/>
            <person name="Cheng J.F."/>
            <person name="Woyke T."/>
            <person name="Pelin A."/>
            <person name="Henrissat B."/>
            <person name="Reynolds N.K."/>
            <person name="Benny G.L."/>
            <person name="Smith M.E."/>
            <person name="James T.Y."/>
            <person name="Grigoriev I.V."/>
        </authorList>
    </citation>
    <scope>NUCLEOTIDE SEQUENCE [LARGE SCALE GENOMIC DNA]</scope>
    <source>
        <strain evidence="3">RSA 468</strain>
    </source>
</reference>
<dbReference type="Proteomes" id="UP000268162">
    <property type="component" value="Unassembled WGS sequence"/>
</dbReference>
<accession>A0A4P9ZXY2</accession>
<dbReference type="STRING" id="215637.A0A4P9ZXY2"/>